<dbReference type="Proteomes" id="UP000235579">
    <property type="component" value="Unassembled WGS sequence"/>
</dbReference>
<evidence type="ECO:0000313" key="3">
    <source>
        <dbReference type="Proteomes" id="UP000235579"/>
    </source>
</evidence>
<protein>
    <submittedName>
        <fullName evidence="1">Uncharacterized protein</fullName>
    </submittedName>
</protein>
<dbReference type="RefSeq" id="WP_102258391.1">
    <property type="nucleotide sequence ID" value="NZ_MDBG01000002.1"/>
</dbReference>
<accession>A0A2N7NCV3</accession>
<reference evidence="1" key="2">
    <citation type="submission" date="2016-07" db="EMBL/GenBank/DDBJ databases">
        <authorList>
            <person name="Wan K."/>
            <person name="Booth B."/>
            <person name="Spirohn K."/>
            <person name="Hao T."/>
            <person name="Hu Y."/>
            <person name="Calderwood M."/>
            <person name="Hill D."/>
            <person name="Mohr S."/>
            <person name="Vidal M."/>
            <person name="Celniker S."/>
            <person name="Perrimon N."/>
        </authorList>
    </citation>
    <scope>NUCLEOTIDE SEQUENCE</scope>
    <source>
        <strain evidence="1">10N.222.48.A2</strain>
    </source>
</reference>
<dbReference type="AlphaFoldDB" id="A0A2N7NCV3"/>
<gene>
    <name evidence="1" type="ORF">BCS92_02295</name>
    <name evidence="2" type="ORF">FC057_12550</name>
</gene>
<evidence type="ECO:0000313" key="1">
    <source>
        <dbReference type="EMBL" id="PMP09978.1"/>
    </source>
</evidence>
<name>A0A2N7NCV3_9VIBR</name>
<dbReference type="EMBL" id="MDBP01000080">
    <property type="protein sequence ID" value="PMP09978.1"/>
    <property type="molecule type" value="Genomic_DNA"/>
</dbReference>
<dbReference type="EMBL" id="SYVV01000021">
    <property type="protein sequence ID" value="TKG32639.1"/>
    <property type="molecule type" value="Genomic_DNA"/>
</dbReference>
<reference evidence="3" key="1">
    <citation type="submission" date="2016-07" db="EMBL/GenBank/DDBJ databases">
        <title>Nontailed viruses are major unrecognized killers of bacteria in the ocean.</title>
        <authorList>
            <person name="Kauffman K."/>
            <person name="Hussain F."/>
            <person name="Yang J."/>
            <person name="Arevalo P."/>
            <person name="Brown J."/>
            <person name="Cutler M."/>
            <person name="Kelly L."/>
            <person name="Polz M.F."/>
        </authorList>
    </citation>
    <scope>NUCLEOTIDE SEQUENCE [LARGE SCALE GENOMIC DNA]</scope>
    <source>
        <strain evidence="3">10N.222.48.A2</strain>
    </source>
</reference>
<comment type="caution">
    <text evidence="1">The sequence shown here is derived from an EMBL/GenBank/DDBJ whole genome shotgun (WGS) entry which is preliminary data.</text>
</comment>
<reference evidence="2 4" key="4">
    <citation type="submission" date="2019-04" db="EMBL/GenBank/DDBJ databases">
        <title>A reverse ecology approach based on a biological definition of microbial populations.</title>
        <authorList>
            <person name="Arevalo P."/>
            <person name="Vaninsberghe D."/>
            <person name="Elsherbini J."/>
            <person name="Gore J."/>
            <person name="Polz M."/>
        </authorList>
    </citation>
    <scope>NUCLEOTIDE SEQUENCE [LARGE SCALE GENOMIC DNA]</scope>
    <source>
        <strain evidence="2 4">10N.222.45.A8</strain>
    </source>
</reference>
<proteinExistence type="predicted"/>
<organism evidence="1 3">
    <name type="scientific">Vibrio tasmaniensis</name>
    <dbReference type="NCBI Taxonomy" id="212663"/>
    <lineage>
        <taxon>Bacteria</taxon>
        <taxon>Pseudomonadati</taxon>
        <taxon>Pseudomonadota</taxon>
        <taxon>Gammaproteobacteria</taxon>
        <taxon>Vibrionales</taxon>
        <taxon>Vibrionaceae</taxon>
        <taxon>Vibrio</taxon>
    </lineage>
</organism>
<evidence type="ECO:0000313" key="2">
    <source>
        <dbReference type="EMBL" id="TKG32639.1"/>
    </source>
</evidence>
<evidence type="ECO:0000313" key="4">
    <source>
        <dbReference type="Proteomes" id="UP000308018"/>
    </source>
</evidence>
<reference evidence="1" key="3">
    <citation type="journal article" date="2018" name="Nature">
        <title>A major lineage of non-tailed dsDNA viruses as unrecognized killers of marine bacteria.</title>
        <authorList>
            <person name="Kauffman K.M."/>
            <person name="Hussain F.A."/>
            <person name="Yang J."/>
            <person name="Arevalo P."/>
            <person name="Brown J.M."/>
            <person name="Chang W.K."/>
            <person name="VanInsberghe D."/>
            <person name="Elsherbini J."/>
            <person name="Sharma R.S."/>
            <person name="Cutler M.B."/>
            <person name="Kelly L."/>
            <person name="Polz M.F."/>
        </authorList>
    </citation>
    <scope>NUCLEOTIDE SEQUENCE</scope>
    <source>
        <strain evidence="1">10N.222.48.A2</strain>
    </source>
</reference>
<dbReference type="Proteomes" id="UP000308018">
    <property type="component" value="Unassembled WGS sequence"/>
</dbReference>
<sequence>MNTVSLIAIYKDSIEKAVENNSLELCSTHFLGKLPSTGITFFPSVASFQHYTSNIMTTKPMHLITTNYVGNQVDAALRVHSIDDLKKASILDLAKASQDLKLLIALFLDALFETGEHAELVNELHKKGFIKFTYGGEKIFTRRSALLQVLGHAPQLIDRLRDIPELSHIDAIKFVGYEKNIPVDLITVFADGNLIYQDESHSALVASVTKAPHVSLTVPSLIKTAEPKISLELLKAQVNQSKKVNAA</sequence>